<evidence type="ECO:0000313" key="1">
    <source>
        <dbReference type="EMBL" id="KAJ3558956.1"/>
    </source>
</evidence>
<gene>
    <name evidence="1" type="ORF">NM688_g624</name>
</gene>
<accession>A0ACC1TDG6</accession>
<dbReference type="EMBL" id="JANHOG010000054">
    <property type="protein sequence ID" value="KAJ3558956.1"/>
    <property type="molecule type" value="Genomic_DNA"/>
</dbReference>
<evidence type="ECO:0000313" key="2">
    <source>
        <dbReference type="Proteomes" id="UP001148662"/>
    </source>
</evidence>
<keyword evidence="2" id="KW-1185">Reference proteome</keyword>
<protein>
    <submittedName>
        <fullName evidence="1">Uncharacterized protein</fullName>
    </submittedName>
</protein>
<organism evidence="1 2">
    <name type="scientific">Phlebia brevispora</name>
    <dbReference type="NCBI Taxonomy" id="194682"/>
    <lineage>
        <taxon>Eukaryota</taxon>
        <taxon>Fungi</taxon>
        <taxon>Dikarya</taxon>
        <taxon>Basidiomycota</taxon>
        <taxon>Agaricomycotina</taxon>
        <taxon>Agaricomycetes</taxon>
        <taxon>Polyporales</taxon>
        <taxon>Meruliaceae</taxon>
        <taxon>Phlebia</taxon>
    </lineage>
</organism>
<sequence>MSLRAALASPAFDFADERLEDGQLSAALDRARDKVNDLLTAVERILMIASVGPQRTLTMQHTTTMAQFRAPLLAPLTVAHRLQPRHYQDHKRSTLAITSVVELLFIPYQQLSFAAAIAGLRNLPVELFDGVCYITPICSFSHAHNTLAVAAGRPRTSIRQDEKAPCCKGISSRSYNNLPFWPTAISAHITSSRTASTPLVRISHPPFCNPLLLTLMSSHVSDTEPTALVQDPNPAPGPQNPAAASANPGDLQFKPKVIEEMSPLMAEISFDKFMHTFLPNGIDLTDEELEEVGDFTVLCKLFETPESESGQGKRSDPKEEQMFPIFCDIVNKVLSVKNTEFTYRDTSGYFESPDIDIAPDGCIYPVHERAKSAWTLTDEDIQRSRRRTKNPNAARTSFAFAEVVWDFRRAVDKSAFQIPPSKQWFLRSTQRRGREAIHQISKCASEILLRQHRTHLFMVYITRTHARVIRWDRAAAVVSEAVDLKTSAKSFLNFVSRVATMSPKDRGHDPTVQLASADEVNALRDYEKKSTNIYATQMVKKILENERFYPIYRVSCQSVDTPGHTMDFLIGRECSGTDSPTGRATKGFVAYRLANKNLVFLKDFWRPDAKSAVSELDTYERLKKAEVPYVATAIAGGDVGGSGAQRTINQDQFVGPRRPSKRIHHRIVLLQVGRHLETYTYSVEMIIVVYQALYAHRQAWEKAESPIYEPHGFLCDWDLCRDANYDGEAAQDGRCGTWPFLSALLLKYPLKPNQLSDDLESFVHVVAWLALRFHEHEYTPEYASNLESDVITANEDNDELRDFKAYYFDWRGKKQGHDIGGRHKMGQINSGRLDVQFTNTRSPLAKLIKRLFLLLQQHYQAVNFAALEVYNLKVRGQSKKPLPPSNLKAFAFKFTGPAADELNAYQSDFDTVRHSTQASASSVLQGGVPNGSQATRFAPSRDVASSLSRAMADASSQSSSSSGTQAQAKTPLPLDNHQAIDDIFFKVLKSALKRGQAQDKTLDQFLGLLQLNVVPAKGRSGSVSSSIASSTTASSYYHDEPAVDKSHETLGTSSATGNDSALPMSSGTDNTTLQAQFASDNAATLLRGTSYHTGLEPGDRESDLEYKAGTSHRYLTSTMDELEATGTDLGGYVSDDFCDSPGAGSSTARGMLRRSVTRAPSVASLCGLEDEPSEALVATRKRGGKKRKGAADLDDAGGGKRPNTQHDRYIPYQIISTRIGVTLFRIMLDSEMWDILDKQIRQPVQTRAVSEHASAYDRNLQMGAYTAIRTVASSSRTTTKALLGQPLLSSNDHGMAGFYTGLALAFRSASGRPGIISSRSLLSRNIPCARFFALRGYTGGTCGYVTRHILPSLIKQPGLALPHLSYGQCATFATFPEFPSARREVVYKKAKFDYAGEMEKRQRVREIRRRRRTSTIEERLEARAKRGGMDAKTWALRKTARKERKRNARRILYWHRKTWTWREMRRRFRTIPHELKLRILPWNRRRRLAISSRILMREAYRRKFYPIEHRIARKPISISTLDPEKLKHSDYITLPWSNSCWITTEMLLPQRKDLTGNFDDDEDFLEDWSSDQVGVQNAGTFMASKSPVGLPTEQAASEGDAVENSQEGSAENLARYTYRRWEIPRFAQELGHPADATDPESLLKVPFPPYQKRPGFAPRRWDVPYFVQGRGELRKDRAQTRIQNKKFRKNVLGIKKRPLFYYYKFRYPPSLFEPRGGFLYLYKPPPGLPDSAVGLRFRITNDHDPKSFVFGRDLTFQGVPWTVPLHYGAIRNPVIRRLLFKDELLPIETIRRCGALRRRTVRTYTVESRTYQRVRRARIKARKRRRKGTPSPIPTPYELHRDTNPYLPTIYALGQPFRLDFSRRNMRFFIVQAKGGKEECYRFELRLPKRNVGLGEKPQAIVLWEEKQAQKVAERDEVGAYADAEEDAEAYEHSSYAHEELTDWRDYVSANRPEPEIPSKSTSERSSHPFEGDESYKNEPKQTPYTGRARPNVLTSPIYSGSAIVCLEALTLEQPAGIRVIVVRILRVIDPIVPDPEIESSTAVPEIKQGSLLPYINPVTLNAAPWYWPRPNKVVDPMTDTLMSLPVLSQQTWM</sequence>
<reference evidence="1" key="1">
    <citation type="submission" date="2022-07" db="EMBL/GenBank/DDBJ databases">
        <title>Genome Sequence of Phlebia brevispora.</title>
        <authorList>
            <person name="Buettner E."/>
        </authorList>
    </citation>
    <scope>NUCLEOTIDE SEQUENCE</scope>
    <source>
        <strain evidence="1">MPL23</strain>
    </source>
</reference>
<proteinExistence type="predicted"/>
<comment type="caution">
    <text evidence="1">The sequence shown here is derived from an EMBL/GenBank/DDBJ whole genome shotgun (WGS) entry which is preliminary data.</text>
</comment>
<dbReference type="Proteomes" id="UP001148662">
    <property type="component" value="Unassembled WGS sequence"/>
</dbReference>
<name>A0ACC1TDG6_9APHY</name>